<evidence type="ECO:0000313" key="2">
    <source>
        <dbReference type="Proteomes" id="UP000287168"/>
    </source>
</evidence>
<gene>
    <name evidence="1" type="ORF">EP867_18360</name>
</gene>
<comment type="caution">
    <text evidence="1">The sequence shown here is derived from an EMBL/GenBank/DDBJ whole genome shotgun (WGS) entry which is preliminary data.</text>
</comment>
<dbReference type="AlphaFoldDB" id="A0A451GGK0"/>
<organism evidence="1 2">
    <name type="scientific">Falsigemmobacter intermedius</name>
    <dbReference type="NCBI Taxonomy" id="1553448"/>
    <lineage>
        <taxon>Bacteria</taxon>
        <taxon>Pseudomonadati</taxon>
        <taxon>Pseudomonadota</taxon>
        <taxon>Alphaproteobacteria</taxon>
        <taxon>Rhodobacterales</taxon>
        <taxon>Paracoccaceae</taxon>
        <taxon>Falsigemmobacter</taxon>
    </lineage>
</organism>
<evidence type="ECO:0000313" key="1">
    <source>
        <dbReference type="EMBL" id="RWY36194.1"/>
    </source>
</evidence>
<sequence>MSVSNHEYLGNYVVSLAAFKAMPLEEDTMGDSIGFVFKLDAPELVVLKLPQKVANALAQEIGKMVENLPDTAFDALQHKAMEIFDQNVPLQADFPETVYRSDVSHYGKFIHVNSYKDHFKLDVTMFDNSTVRYSMPLGVAMAIQDNIIAALEAGTDA</sequence>
<dbReference type="RefSeq" id="WP_128490908.1">
    <property type="nucleotide sequence ID" value="NZ_JBHLXB010000063.1"/>
</dbReference>
<reference evidence="1 2" key="1">
    <citation type="journal article" date="2015" name="Int. J. Syst. Evol. Microbiol.">
        <title>Gemmobacter intermedius sp. nov., isolated from a white stork (Ciconia ciconia).</title>
        <authorList>
            <person name="Kampfer P."/>
            <person name="Jerzak L."/>
            <person name="Wilharm G."/>
            <person name="Golke J."/>
            <person name="Busse H.J."/>
            <person name="Glaeser S.P."/>
        </authorList>
    </citation>
    <scope>NUCLEOTIDE SEQUENCE [LARGE SCALE GENOMIC DNA]</scope>
    <source>
        <strain evidence="1 2">119/4</strain>
    </source>
</reference>
<keyword evidence="2" id="KW-1185">Reference proteome</keyword>
<dbReference type="EMBL" id="SBLC01000068">
    <property type="protein sequence ID" value="RWY36194.1"/>
    <property type="molecule type" value="Genomic_DNA"/>
</dbReference>
<dbReference type="Proteomes" id="UP000287168">
    <property type="component" value="Unassembled WGS sequence"/>
</dbReference>
<protein>
    <submittedName>
        <fullName evidence="1">Uncharacterized protein</fullName>
    </submittedName>
</protein>
<proteinExistence type="predicted"/>
<name>A0A451GGK0_9RHOB</name>
<accession>A0A451GGK0</accession>